<proteinExistence type="predicted"/>
<evidence type="ECO:0000313" key="3">
    <source>
        <dbReference type="EMBL" id="KAF9463571.1"/>
    </source>
</evidence>
<feature type="transmembrane region" description="Helical" evidence="1">
    <location>
        <begin position="95"/>
        <end position="114"/>
    </location>
</feature>
<sequence>MIPASELPPNTRLVDLAGPLVVGYLLHWGLFGTLNVQIYLYYEAFPADKLTYKLFVYGLYAVELVQTILVSLDAFDVFGYGFGDMRSLMAMHHNWLIVPIMSGLVALASQTFYAHRIFLLSESWKIPSLIITISLLGAVGGVVTGTFNVLNGDLGEIHDRDTSISLGIWGSAAAFSDIMIAVCMTYYLAKHDSGFRRTHAIVSKFIRLTIETGSATAVTAIVNLIIFYSFPGRLYYSTSGMIITKLYANSILVVLNARFQIRHGRSAYGSSSDPMTSVFPSFIFLDTHNASSNGVCSSSERTAVSIKETVLLGHVSDKPIETRDIIDPRDGGST</sequence>
<evidence type="ECO:0000256" key="1">
    <source>
        <dbReference type="SAM" id="Phobius"/>
    </source>
</evidence>
<protein>
    <recommendedName>
        <fullName evidence="2">DUF6534 domain-containing protein</fullName>
    </recommendedName>
</protein>
<dbReference type="Proteomes" id="UP000807353">
    <property type="component" value="Unassembled WGS sequence"/>
</dbReference>
<evidence type="ECO:0000259" key="2">
    <source>
        <dbReference type="Pfam" id="PF20152"/>
    </source>
</evidence>
<dbReference type="PANTHER" id="PTHR40465">
    <property type="entry name" value="CHROMOSOME 1, WHOLE GENOME SHOTGUN SEQUENCE"/>
    <property type="match status" value="1"/>
</dbReference>
<gene>
    <name evidence="3" type="ORF">BDZ94DRAFT_604012</name>
</gene>
<feature type="transmembrane region" description="Helical" evidence="1">
    <location>
        <begin position="126"/>
        <end position="147"/>
    </location>
</feature>
<organism evidence="3 4">
    <name type="scientific">Collybia nuda</name>
    <dbReference type="NCBI Taxonomy" id="64659"/>
    <lineage>
        <taxon>Eukaryota</taxon>
        <taxon>Fungi</taxon>
        <taxon>Dikarya</taxon>
        <taxon>Basidiomycota</taxon>
        <taxon>Agaricomycotina</taxon>
        <taxon>Agaricomycetes</taxon>
        <taxon>Agaricomycetidae</taxon>
        <taxon>Agaricales</taxon>
        <taxon>Tricholomatineae</taxon>
        <taxon>Clitocybaceae</taxon>
        <taxon>Collybia</taxon>
    </lineage>
</organism>
<dbReference type="OrthoDB" id="2536347at2759"/>
<dbReference type="AlphaFoldDB" id="A0A9P5Y8A6"/>
<dbReference type="PANTHER" id="PTHR40465:SF1">
    <property type="entry name" value="DUF6534 DOMAIN-CONTAINING PROTEIN"/>
    <property type="match status" value="1"/>
</dbReference>
<keyword evidence="1" id="KW-0472">Membrane</keyword>
<feature type="transmembrane region" description="Helical" evidence="1">
    <location>
        <begin position="208"/>
        <end position="228"/>
    </location>
</feature>
<accession>A0A9P5Y8A6</accession>
<feature type="domain" description="DUF6534" evidence="2">
    <location>
        <begin position="173"/>
        <end position="258"/>
    </location>
</feature>
<feature type="transmembrane region" description="Helical" evidence="1">
    <location>
        <begin position="54"/>
        <end position="75"/>
    </location>
</feature>
<evidence type="ECO:0000313" key="4">
    <source>
        <dbReference type="Proteomes" id="UP000807353"/>
    </source>
</evidence>
<dbReference type="Pfam" id="PF20152">
    <property type="entry name" value="DUF6534"/>
    <property type="match status" value="1"/>
</dbReference>
<dbReference type="EMBL" id="MU150261">
    <property type="protein sequence ID" value="KAF9463571.1"/>
    <property type="molecule type" value="Genomic_DNA"/>
</dbReference>
<comment type="caution">
    <text evidence="3">The sequence shown here is derived from an EMBL/GenBank/DDBJ whole genome shotgun (WGS) entry which is preliminary data.</text>
</comment>
<keyword evidence="4" id="KW-1185">Reference proteome</keyword>
<feature type="transmembrane region" description="Helical" evidence="1">
    <location>
        <begin position="234"/>
        <end position="255"/>
    </location>
</feature>
<keyword evidence="1" id="KW-1133">Transmembrane helix</keyword>
<reference evidence="3" key="1">
    <citation type="submission" date="2020-11" db="EMBL/GenBank/DDBJ databases">
        <authorList>
            <consortium name="DOE Joint Genome Institute"/>
            <person name="Ahrendt S."/>
            <person name="Riley R."/>
            <person name="Andreopoulos W."/>
            <person name="Labutti K."/>
            <person name="Pangilinan J."/>
            <person name="Ruiz-Duenas F.J."/>
            <person name="Barrasa J.M."/>
            <person name="Sanchez-Garcia M."/>
            <person name="Camarero S."/>
            <person name="Miyauchi S."/>
            <person name="Serrano A."/>
            <person name="Linde D."/>
            <person name="Babiker R."/>
            <person name="Drula E."/>
            <person name="Ayuso-Fernandez I."/>
            <person name="Pacheco R."/>
            <person name="Padilla G."/>
            <person name="Ferreira P."/>
            <person name="Barriuso J."/>
            <person name="Kellner H."/>
            <person name="Castanera R."/>
            <person name="Alfaro M."/>
            <person name="Ramirez L."/>
            <person name="Pisabarro A.G."/>
            <person name="Kuo A."/>
            <person name="Tritt A."/>
            <person name="Lipzen A."/>
            <person name="He G."/>
            <person name="Yan M."/>
            <person name="Ng V."/>
            <person name="Cullen D."/>
            <person name="Martin F."/>
            <person name="Rosso M.-N."/>
            <person name="Henrissat B."/>
            <person name="Hibbett D."/>
            <person name="Martinez A.T."/>
            <person name="Grigoriev I.V."/>
        </authorList>
    </citation>
    <scope>NUCLEOTIDE SEQUENCE</scope>
    <source>
        <strain evidence="3">CBS 247.69</strain>
    </source>
</reference>
<dbReference type="InterPro" id="IPR045339">
    <property type="entry name" value="DUF6534"/>
</dbReference>
<feature type="transmembrane region" description="Helical" evidence="1">
    <location>
        <begin position="167"/>
        <end position="188"/>
    </location>
</feature>
<keyword evidence="1" id="KW-0812">Transmembrane</keyword>
<name>A0A9P5Y8A6_9AGAR</name>
<feature type="transmembrane region" description="Helical" evidence="1">
    <location>
        <begin position="20"/>
        <end position="42"/>
    </location>
</feature>